<dbReference type="PANTHER" id="PTHR38780">
    <property type="entry name" value="PROTEIN TUSC"/>
    <property type="match status" value="1"/>
</dbReference>
<dbReference type="SUPFAM" id="SSF75169">
    <property type="entry name" value="DsrEFH-like"/>
    <property type="match status" value="1"/>
</dbReference>
<sequence>MRSVLYLIRQFPGELANETIDLMLVSGVFEQPTSVVFIGNGVWQLVGDGSKIERKDTARALNALPMYDVESLYVDETSLAERGIAFEDIDLPVRAISPSEVTQLLHDHDVVIGD</sequence>
<dbReference type="Pfam" id="PF02635">
    <property type="entry name" value="DsrE"/>
    <property type="match status" value="1"/>
</dbReference>
<dbReference type="AlphaFoldDB" id="A0A382D7B4"/>
<protein>
    <submittedName>
        <fullName evidence="2">Uncharacterized protein</fullName>
    </submittedName>
</protein>
<accession>A0A382D7B4</accession>
<evidence type="ECO:0000313" key="2">
    <source>
        <dbReference type="EMBL" id="SVB33944.1"/>
    </source>
</evidence>
<dbReference type="Gene3D" id="3.40.1260.10">
    <property type="entry name" value="DsrEFH-like"/>
    <property type="match status" value="1"/>
</dbReference>
<reference evidence="2" key="1">
    <citation type="submission" date="2018-05" db="EMBL/GenBank/DDBJ databases">
        <authorList>
            <person name="Lanie J.A."/>
            <person name="Ng W.-L."/>
            <person name="Kazmierczak K.M."/>
            <person name="Andrzejewski T.M."/>
            <person name="Davidsen T.M."/>
            <person name="Wayne K.J."/>
            <person name="Tettelin H."/>
            <person name="Glass J.I."/>
            <person name="Rusch D."/>
            <person name="Podicherti R."/>
            <person name="Tsui H.-C.T."/>
            <person name="Winkler M.E."/>
        </authorList>
    </citation>
    <scope>NUCLEOTIDE SEQUENCE</scope>
</reference>
<dbReference type="InterPro" id="IPR027396">
    <property type="entry name" value="DsrEFH-like"/>
</dbReference>
<proteinExistence type="inferred from homology"/>
<dbReference type="EMBL" id="UINC01037842">
    <property type="protein sequence ID" value="SVB33944.1"/>
    <property type="molecule type" value="Genomic_DNA"/>
</dbReference>
<dbReference type="InterPro" id="IPR003787">
    <property type="entry name" value="Sulphur_relay_DsrE/F-like"/>
</dbReference>
<dbReference type="PANTHER" id="PTHR38780:SF1">
    <property type="entry name" value="PROTEIN TUSC"/>
    <property type="match status" value="1"/>
</dbReference>
<organism evidence="2">
    <name type="scientific">marine metagenome</name>
    <dbReference type="NCBI Taxonomy" id="408172"/>
    <lineage>
        <taxon>unclassified sequences</taxon>
        <taxon>metagenomes</taxon>
        <taxon>ecological metagenomes</taxon>
    </lineage>
</organism>
<dbReference type="InterPro" id="IPR017462">
    <property type="entry name" value="Sulphur_relay_TusC/DsrF"/>
</dbReference>
<name>A0A382D7B4_9ZZZZ</name>
<evidence type="ECO:0000256" key="1">
    <source>
        <dbReference type="ARBA" id="ARBA00005996"/>
    </source>
</evidence>
<comment type="similarity">
    <text evidence="1">Belongs to the DsrF/TusC family.</text>
</comment>
<gene>
    <name evidence="2" type="ORF">METZ01_LOCUS186798</name>
</gene>